<keyword evidence="3 5" id="KW-1133">Transmembrane helix</keyword>
<accession>A0A1N6F8F8</accession>
<feature type="transmembrane region" description="Helical" evidence="5">
    <location>
        <begin position="45"/>
        <end position="64"/>
    </location>
</feature>
<evidence type="ECO:0000313" key="7">
    <source>
        <dbReference type="Proteomes" id="UP000185003"/>
    </source>
</evidence>
<dbReference type="GO" id="GO:0016020">
    <property type="term" value="C:membrane"/>
    <property type="evidence" value="ECO:0007669"/>
    <property type="project" value="UniProtKB-SubCell"/>
</dbReference>
<comment type="subcellular location">
    <subcellularLocation>
        <location evidence="1">Membrane</location>
        <topology evidence="1">Multi-pass membrane protein</topology>
    </subcellularLocation>
</comment>
<evidence type="ECO:0000256" key="1">
    <source>
        <dbReference type="ARBA" id="ARBA00004141"/>
    </source>
</evidence>
<organism evidence="6 7">
    <name type="scientific">Chitinophaga niabensis</name>
    <dbReference type="NCBI Taxonomy" id="536979"/>
    <lineage>
        <taxon>Bacteria</taxon>
        <taxon>Pseudomonadati</taxon>
        <taxon>Bacteroidota</taxon>
        <taxon>Chitinophagia</taxon>
        <taxon>Chitinophagales</taxon>
        <taxon>Chitinophagaceae</taxon>
        <taxon>Chitinophaga</taxon>
    </lineage>
</organism>
<evidence type="ECO:0000313" key="6">
    <source>
        <dbReference type="EMBL" id="SIN91572.1"/>
    </source>
</evidence>
<dbReference type="STRING" id="536979.SAMN04488055_2079"/>
<sequence length="128" mass="13930">MKKNTLLWIAQSLVAGTLAWAAYMKLFQPVSDLWPWAKEVPLALVRLTGVVDLLGAAGLILPSLLDIRPKLTPIAAIGVVMLMICAAVFHIIRGEASVIGMNIVFAIIATFIAWGRLKPIRNETHTTT</sequence>
<dbReference type="AlphaFoldDB" id="A0A1N6F8F8"/>
<proteinExistence type="predicted"/>
<name>A0A1N6F8F8_9BACT</name>
<protein>
    <submittedName>
        <fullName evidence="6">DoxX-like family protein</fullName>
    </submittedName>
</protein>
<dbReference type="InterPro" id="IPR032808">
    <property type="entry name" value="DoxX"/>
</dbReference>
<evidence type="ECO:0000256" key="4">
    <source>
        <dbReference type="ARBA" id="ARBA00023136"/>
    </source>
</evidence>
<dbReference type="RefSeq" id="WP_074239169.1">
    <property type="nucleotide sequence ID" value="NZ_FSRA01000001.1"/>
</dbReference>
<dbReference type="OrthoDB" id="3385086at2"/>
<dbReference type="Proteomes" id="UP000185003">
    <property type="component" value="Unassembled WGS sequence"/>
</dbReference>
<feature type="transmembrane region" description="Helical" evidence="5">
    <location>
        <begin position="98"/>
        <end position="117"/>
    </location>
</feature>
<evidence type="ECO:0000256" key="2">
    <source>
        <dbReference type="ARBA" id="ARBA00022692"/>
    </source>
</evidence>
<keyword evidence="7" id="KW-1185">Reference proteome</keyword>
<keyword evidence="2 5" id="KW-0812">Transmembrane</keyword>
<keyword evidence="4 5" id="KW-0472">Membrane</keyword>
<evidence type="ECO:0000256" key="5">
    <source>
        <dbReference type="SAM" id="Phobius"/>
    </source>
</evidence>
<feature type="transmembrane region" description="Helical" evidence="5">
    <location>
        <begin position="71"/>
        <end position="92"/>
    </location>
</feature>
<dbReference type="Pfam" id="PF13564">
    <property type="entry name" value="DoxX_2"/>
    <property type="match status" value="1"/>
</dbReference>
<gene>
    <name evidence="6" type="ORF">SAMN04488055_2079</name>
</gene>
<reference evidence="6 7" key="1">
    <citation type="submission" date="2016-11" db="EMBL/GenBank/DDBJ databases">
        <authorList>
            <person name="Jaros S."/>
            <person name="Januszkiewicz K."/>
            <person name="Wedrychowicz H."/>
        </authorList>
    </citation>
    <scope>NUCLEOTIDE SEQUENCE [LARGE SCALE GENOMIC DNA]</scope>
    <source>
        <strain evidence="6 7">DSM 24787</strain>
    </source>
</reference>
<dbReference type="EMBL" id="FSRA01000001">
    <property type="protein sequence ID" value="SIN91572.1"/>
    <property type="molecule type" value="Genomic_DNA"/>
</dbReference>
<evidence type="ECO:0000256" key="3">
    <source>
        <dbReference type="ARBA" id="ARBA00022989"/>
    </source>
</evidence>